<dbReference type="Pfam" id="PF07841">
    <property type="entry name" value="DM4_12"/>
    <property type="match status" value="1"/>
</dbReference>
<sequence length="204" mass="23068">MHDSYSVSRSAGYGELSSASGYGYMRYVDCNSALALIGFILFVDILRDIIESMIEQSEEGGARKKRWTKDAGGVWKINHTEEEEEEADILSFIQENGILHLYHKLPDILRPALEGWREMSNTTEYPDHCFQHNVCQTNYVLSRDYGVAGRIVATLFSNVVSHAFFGEESNRIGTTFDAARAGRRKEDCEQAFPKCPNYPHSNIA</sequence>
<dbReference type="InterPro" id="IPR006631">
    <property type="entry name" value="DM4_12"/>
</dbReference>
<gene>
    <name evidence="1" type="ORF">SK128_019127</name>
</gene>
<reference evidence="1 2" key="1">
    <citation type="submission" date="2023-11" db="EMBL/GenBank/DDBJ databases">
        <title>Halocaridina rubra genome assembly.</title>
        <authorList>
            <person name="Smith C."/>
        </authorList>
    </citation>
    <scope>NUCLEOTIDE SEQUENCE [LARGE SCALE GENOMIC DNA]</scope>
    <source>
        <strain evidence="1">EP-1</strain>
        <tissue evidence="1">Whole</tissue>
    </source>
</reference>
<dbReference type="AlphaFoldDB" id="A0AAN8WLJ8"/>
<proteinExistence type="predicted"/>
<name>A0AAN8WLJ8_HALRR</name>
<dbReference type="Proteomes" id="UP001381693">
    <property type="component" value="Unassembled WGS sequence"/>
</dbReference>
<accession>A0AAN8WLJ8</accession>
<comment type="caution">
    <text evidence="1">The sequence shown here is derived from an EMBL/GenBank/DDBJ whole genome shotgun (WGS) entry which is preliminary data.</text>
</comment>
<protein>
    <submittedName>
        <fullName evidence="1">Uncharacterized protein</fullName>
    </submittedName>
</protein>
<organism evidence="1 2">
    <name type="scientific">Halocaridina rubra</name>
    <name type="common">Hawaiian red shrimp</name>
    <dbReference type="NCBI Taxonomy" id="373956"/>
    <lineage>
        <taxon>Eukaryota</taxon>
        <taxon>Metazoa</taxon>
        <taxon>Ecdysozoa</taxon>
        <taxon>Arthropoda</taxon>
        <taxon>Crustacea</taxon>
        <taxon>Multicrustacea</taxon>
        <taxon>Malacostraca</taxon>
        <taxon>Eumalacostraca</taxon>
        <taxon>Eucarida</taxon>
        <taxon>Decapoda</taxon>
        <taxon>Pleocyemata</taxon>
        <taxon>Caridea</taxon>
        <taxon>Atyoidea</taxon>
        <taxon>Atyidae</taxon>
        <taxon>Halocaridina</taxon>
    </lineage>
</organism>
<dbReference type="PANTHER" id="PTHR41158">
    <property type="entry name" value="AGAP010294-PA"/>
    <property type="match status" value="1"/>
</dbReference>
<evidence type="ECO:0000313" key="2">
    <source>
        <dbReference type="Proteomes" id="UP001381693"/>
    </source>
</evidence>
<keyword evidence="2" id="KW-1185">Reference proteome</keyword>
<dbReference type="PANTHER" id="PTHR41158:SF2">
    <property type="entry name" value="AGAP010294-PA"/>
    <property type="match status" value="1"/>
</dbReference>
<dbReference type="EMBL" id="JAXCGZ010018899">
    <property type="protein sequence ID" value="KAK7067217.1"/>
    <property type="molecule type" value="Genomic_DNA"/>
</dbReference>
<evidence type="ECO:0000313" key="1">
    <source>
        <dbReference type="EMBL" id="KAK7067217.1"/>
    </source>
</evidence>